<evidence type="ECO:0000313" key="1">
    <source>
        <dbReference type="EMBL" id="ESK85421.1"/>
    </source>
</evidence>
<dbReference type="EMBL" id="AWSO01001072">
    <property type="protein sequence ID" value="ESK85421.1"/>
    <property type="molecule type" value="Genomic_DNA"/>
</dbReference>
<protein>
    <submittedName>
        <fullName evidence="1">Uncharacterized protein</fullName>
    </submittedName>
</protein>
<dbReference type="Proteomes" id="UP000017559">
    <property type="component" value="Unassembled WGS sequence"/>
</dbReference>
<name>V2WY06_MONRO</name>
<evidence type="ECO:0000313" key="2">
    <source>
        <dbReference type="Proteomes" id="UP000017559"/>
    </source>
</evidence>
<dbReference type="AlphaFoldDB" id="V2WY06"/>
<keyword evidence="2" id="KW-1185">Reference proteome</keyword>
<accession>V2WY06</accession>
<organism evidence="1 2">
    <name type="scientific">Moniliophthora roreri (strain MCA 2997)</name>
    <name type="common">Cocoa frosty pod rot fungus</name>
    <name type="synonym">Crinipellis roreri</name>
    <dbReference type="NCBI Taxonomy" id="1381753"/>
    <lineage>
        <taxon>Eukaryota</taxon>
        <taxon>Fungi</taxon>
        <taxon>Dikarya</taxon>
        <taxon>Basidiomycota</taxon>
        <taxon>Agaricomycotina</taxon>
        <taxon>Agaricomycetes</taxon>
        <taxon>Agaricomycetidae</taxon>
        <taxon>Agaricales</taxon>
        <taxon>Marasmiineae</taxon>
        <taxon>Marasmiaceae</taxon>
        <taxon>Moniliophthora</taxon>
    </lineage>
</organism>
<comment type="caution">
    <text evidence="1">The sequence shown here is derived from an EMBL/GenBank/DDBJ whole genome shotgun (WGS) entry which is preliminary data.</text>
</comment>
<sequence>MKPVACARNTRYTRKSIRGSKVGYYRADQYPAWVPDLQYSVLSTQFSPGRSHQTHIDGHLSADGLETYLRCIICVSADVVFGVSSRSRSTFVLSSSYTYSCSRRMNGLSRPSCLTFSRSTEKATNTRRMVPPWSNTNLTCTINQKIPCHHQELQKESLQNGGLCGNWT</sequence>
<dbReference type="KEGG" id="mrr:Moror_5901"/>
<reference evidence="1 2" key="1">
    <citation type="journal article" date="2014" name="BMC Genomics">
        <title>Genome and secretome analysis of the hemibiotrophic fungal pathogen, Moniliophthora roreri, which causes frosty pod rot disease of cacao: mechanisms of the biotrophic and necrotrophic phases.</title>
        <authorList>
            <person name="Meinhardt L.W."/>
            <person name="Costa G.G.L."/>
            <person name="Thomazella D.P.T."/>
            <person name="Teixeira P.J.P.L."/>
            <person name="Carazzolle M.F."/>
            <person name="Schuster S.C."/>
            <person name="Carlson J.E."/>
            <person name="Guiltinan M.J."/>
            <person name="Mieczkowski P."/>
            <person name="Farmer A."/>
            <person name="Ramaraj T."/>
            <person name="Crozier J."/>
            <person name="Davis R.E."/>
            <person name="Shao J."/>
            <person name="Melnick R.L."/>
            <person name="Pereira G.A.G."/>
            <person name="Bailey B.A."/>
        </authorList>
    </citation>
    <scope>NUCLEOTIDE SEQUENCE [LARGE SCALE GENOMIC DNA]</scope>
    <source>
        <strain evidence="1 2">MCA 2997</strain>
    </source>
</reference>
<gene>
    <name evidence="1" type="ORF">Moror_5901</name>
</gene>
<dbReference type="HOGENOM" id="CLU_1586916_0_0_1"/>
<proteinExistence type="predicted"/>